<organism evidence="2 3">
    <name type="scientific">Prevotella aff. ruminicola Tc2-24</name>
    <dbReference type="NCBI Taxonomy" id="81582"/>
    <lineage>
        <taxon>Bacteria</taxon>
        <taxon>Pseudomonadati</taxon>
        <taxon>Bacteroidota</taxon>
        <taxon>Bacteroidia</taxon>
        <taxon>Bacteroidales</taxon>
        <taxon>Prevotellaceae</taxon>
        <taxon>Prevotella</taxon>
    </lineage>
</organism>
<dbReference type="Gene3D" id="2.50.20.10">
    <property type="entry name" value="Lipoprotein localisation LolA/LolB/LppX"/>
    <property type="match status" value="1"/>
</dbReference>
<reference evidence="2 3" key="1">
    <citation type="submission" date="2016-10" db="EMBL/GenBank/DDBJ databases">
        <authorList>
            <person name="de Groot N.N."/>
        </authorList>
    </citation>
    <scope>NUCLEOTIDE SEQUENCE [LARGE SCALE GENOMIC DNA]</scope>
    <source>
        <strain evidence="2 3">TC2-24</strain>
    </source>
</reference>
<dbReference type="Proteomes" id="UP000199373">
    <property type="component" value="Unassembled WGS sequence"/>
</dbReference>
<evidence type="ECO:0000313" key="2">
    <source>
        <dbReference type="EMBL" id="SEW27804.1"/>
    </source>
</evidence>
<feature type="signal peptide" evidence="1">
    <location>
        <begin position="1"/>
        <end position="19"/>
    </location>
</feature>
<evidence type="ECO:0008006" key="4">
    <source>
        <dbReference type="Google" id="ProtNLM"/>
    </source>
</evidence>
<proteinExistence type="predicted"/>
<feature type="chain" id="PRO_5011548976" description="Outer membrane lipoprotein carrier protein LolA" evidence="1">
    <location>
        <begin position="20"/>
        <end position="215"/>
    </location>
</feature>
<keyword evidence="3" id="KW-1185">Reference proteome</keyword>
<keyword evidence="1" id="KW-0732">Signal</keyword>
<evidence type="ECO:0000256" key="1">
    <source>
        <dbReference type="SAM" id="SignalP"/>
    </source>
</evidence>
<dbReference type="EMBL" id="FOIQ01000007">
    <property type="protein sequence ID" value="SEW27804.1"/>
    <property type="molecule type" value="Genomic_DNA"/>
</dbReference>
<sequence>MIKRFLVLCCSCLCMITLAQGRTHVGEQDTGMTPNERQARRIFQTAYNHFFGPEGVRFSYKINILHLYKEEGTACYKGNKSKSQHKNTIIWDNGDLKHIVRQNKHIVELHDPKVNKKDDKLQKFKFYPDDFTYSIAEAPEGFLVTLKAKSGAKGSIRQVQALLTRGDYYPKRLRIKVTIFWATITFADFQAGGINDDIFVFPKKRYADYKVIDER</sequence>
<accession>A0A1I0QL60</accession>
<name>A0A1I0QL60_9BACT</name>
<gene>
    <name evidence="2" type="ORF">SAMN04487850_2513</name>
</gene>
<evidence type="ECO:0000313" key="3">
    <source>
        <dbReference type="Proteomes" id="UP000199373"/>
    </source>
</evidence>
<dbReference type="AlphaFoldDB" id="A0A1I0QL60"/>
<dbReference type="RefSeq" id="WP_143065796.1">
    <property type="nucleotide sequence ID" value="NZ_FOIQ01000007.1"/>
</dbReference>
<protein>
    <recommendedName>
        <fullName evidence="4">Outer membrane lipoprotein carrier protein LolA</fullName>
    </recommendedName>
</protein>